<keyword evidence="2" id="KW-0645">Protease</keyword>
<proteinExistence type="predicted"/>
<dbReference type="InterPro" id="IPR000994">
    <property type="entry name" value="Pept_M24"/>
</dbReference>
<evidence type="ECO:0000259" key="1">
    <source>
        <dbReference type="Pfam" id="PF00557"/>
    </source>
</evidence>
<accession>T0ZNC2</accession>
<comment type="caution">
    <text evidence="2">The sequence shown here is derived from an EMBL/GenBank/DDBJ whole genome shotgun (WGS) entry which is preliminary data.</text>
</comment>
<organism evidence="2">
    <name type="scientific">mine drainage metagenome</name>
    <dbReference type="NCBI Taxonomy" id="410659"/>
    <lineage>
        <taxon>unclassified sequences</taxon>
        <taxon>metagenomes</taxon>
        <taxon>ecological metagenomes</taxon>
    </lineage>
</organism>
<dbReference type="Gene3D" id="3.90.230.10">
    <property type="entry name" value="Creatinase/methionine aminopeptidase superfamily"/>
    <property type="match status" value="1"/>
</dbReference>
<dbReference type="PANTHER" id="PTHR43330:SF27">
    <property type="entry name" value="METHIONINE AMINOPEPTIDASE"/>
    <property type="match status" value="1"/>
</dbReference>
<dbReference type="SUPFAM" id="SSF55920">
    <property type="entry name" value="Creatinase/aminopeptidase"/>
    <property type="match status" value="1"/>
</dbReference>
<dbReference type="GO" id="GO:0005829">
    <property type="term" value="C:cytosol"/>
    <property type="evidence" value="ECO:0007669"/>
    <property type="project" value="TreeGrafter"/>
</dbReference>
<dbReference type="InterPro" id="IPR001714">
    <property type="entry name" value="Pept_M24_MAP"/>
</dbReference>
<reference evidence="2" key="2">
    <citation type="journal article" date="2014" name="ISME J.">
        <title>Microbial stratification in low pH oxic and suboxic macroscopic growths along an acid mine drainage.</title>
        <authorList>
            <person name="Mendez-Garcia C."/>
            <person name="Mesa V."/>
            <person name="Sprenger R.R."/>
            <person name="Richter M."/>
            <person name="Diez M.S."/>
            <person name="Solano J."/>
            <person name="Bargiela R."/>
            <person name="Golyshina O.V."/>
            <person name="Manteca A."/>
            <person name="Ramos J.L."/>
            <person name="Gallego J.R."/>
            <person name="Llorente I."/>
            <person name="Martins Dos Santos V.A."/>
            <person name="Jensen O.N."/>
            <person name="Pelaez A.I."/>
            <person name="Sanchez J."/>
            <person name="Ferrer M."/>
        </authorList>
    </citation>
    <scope>NUCLEOTIDE SEQUENCE</scope>
</reference>
<feature type="non-terminal residue" evidence="2">
    <location>
        <position position="139"/>
    </location>
</feature>
<dbReference type="InterPro" id="IPR036005">
    <property type="entry name" value="Creatinase/aminopeptidase-like"/>
</dbReference>
<dbReference type="GO" id="GO:0070006">
    <property type="term" value="F:metalloaminopeptidase activity"/>
    <property type="evidence" value="ECO:0007669"/>
    <property type="project" value="TreeGrafter"/>
</dbReference>
<dbReference type="Pfam" id="PF00557">
    <property type="entry name" value="Peptidase_M24"/>
    <property type="match status" value="1"/>
</dbReference>
<name>T0ZNC2_9ZZZZ</name>
<sequence length="139" mass="15157">MITLKRAEEVDLMRHAGHRLAEVLDELSRLVRPGLTTSDLDRAANREIRKRGCFPGFLGYDGFPKHLCVSVNEEVVHGIPGGRRLGEGDLVSLDCGLIYQGWWADAGLTVPCGEVDAQARLLLQVTREALGRGIAAAQP</sequence>
<dbReference type="PANTHER" id="PTHR43330">
    <property type="entry name" value="METHIONINE AMINOPEPTIDASE"/>
    <property type="match status" value="1"/>
</dbReference>
<protein>
    <submittedName>
        <fullName evidence="2">Methionine aminopeptidase, type I</fullName>
    </submittedName>
</protein>
<gene>
    <name evidence="2" type="ORF">B1B_12789</name>
</gene>
<reference evidence="2" key="1">
    <citation type="submission" date="2013-08" db="EMBL/GenBank/DDBJ databases">
        <authorList>
            <person name="Mendez C."/>
            <person name="Richter M."/>
            <person name="Ferrer M."/>
            <person name="Sanchez J."/>
        </authorList>
    </citation>
    <scope>NUCLEOTIDE SEQUENCE</scope>
</reference>
<feature type="domain" description="Peptidase M24" evidence="1">
    <location>
        <begin position="12"/>
        <end position="139"/>
    </location>
</feature>
<keyword evidence="2" id="KW-0378">Hydrolase</keyword>
<evidence type="ECO:0000313" key="2">
    <source>
        <dbReference type="EMBL" id="EQD45982.1"/>
    </source>
</evidence>
<keyword evidence="2" id="KW-0031">Aminopeptidase</keyword>
<dbReference type="AlphaFoldDB" id="T0ZNC2"/>
<dbReference type="EMBL" id="AUZY01008403">
    <property type="protein sequence ID" value="EQD45982.1"/>
    <property type="molecule type" value="Genomic_DNA"/>
</dbReference>
<dbReference type="PRINTS" id="PR00599">
    <property type="entry name" value="MAPEPTIDASE"/>
</dbReference>